<dbReference type="EMBL" id="JADPIE010000001">
    <property type="protein sequence ID" value="MBF8435533.1"/>
    <property type="molecule type" value="Genomic_DNA"/>
</dbReference>
<evidence type="ECO:0000313" key="5">
    <source>
        <dbReference type="Proteomes" id="UP000621436"/>
    </source>
</evidence>
<evidence type="ECO:0000313" key="4">
    <source>
        <dbReference type="EMBL" id="MBF8435533.1"/>
    </source>
</evidence>
<dbReference type="SUPFAM" id="SSF143120">
    <property type="entry name" value="YefM-like"/>
    <property type="match status" value="1"/>
</dbReference>
<comment type="similarity">
    <text evidence="1 2">Belongs to the phD/YefM antitoxin family.</text>
</comment>
<dbReference type="Gene3D" id="3.40.1620.10">
    <property type="entry name" value="YefM-like domain"/>
    <property type="match status" value="1"/>
</dbReference>
<dbReference type="AlphaFoldDB" id="A0A931AVG2"/>
<name>A0A931AVG2_9FIRM</name>
<proteinExistence type="inferred from homology"/>
<dbReference type="InterPro" id="IPR036165">
    <property type="entry name" value="YefM-like_sf"/>
</dbReference>
<dbReference type="InterPro" id="IPR006442">
    <property type="entry name" value="Antitoxin_Phd/YefM"/>
</dbReference>
<accession>A0A931AVG2</accession>
<protein>
    <recommendedName>
        <fullName evidence="2">Antitoxin</fullName>
    </recommendedName>
</protein>
<comment type="function">
    <text evidence="2">Antitoxin component of a type II toxin-antitoxin (TA) system.</text>
</comment>
<organism evidence="4 5">
    <name type="scientific">Halonatronomonas betaini</name>
    <dbReference type="NCBI Taxonomy" id="2778430"/>
    <lineage>
        <taxon>Bacteria</taxon>
        <taxon>Bacillati</taxon>
        <taxon>Bacillota</taxon>
        <taxon>Clostridia</taxon>
        <taxon>Halanaerobiales</taxon>
        <taxon>Halarsenatibacteraceae</taxon>
        <taxon>Halonatronomonas</taxon>
    </lineage>
</organism>
<keyword evidence="5" id="KW-1185">Reference proteome</keyword>
<evidence type="ECO:0000256" key="2">
    <source>
        <dbReference type="RuleBase" id="RU362080"/>
    </source>
</evidence>
<dbReference type="RefSeq" id="WP_270452167.1">
    <property type="nucleotide sequence ID" value="NZ_JADPIE010000001.1"/>
</dbReference>
<reference evidence="4" key="1">
    <citation type="submission" date="2020-11" db="EMBL/GenBank/DDBJ databases">
        <title>Halonatronomonas betainensis gen. nov., sp. nov. a novel haloalkaliphilic representative of the family Halanaerobiacae capable of betaine degradation.</title>
        <authorList>
            <person name="Boltyanskaya Y."/>
            <person name="Kevbrin V."/>
            <person name="Detkova E."/>
            <person name="Grouzdev D.S."/>
            <person name="Koziaeva V."/>
            <person name="Zhilina T."/>
        </authorList>
    </citation>
    <scope>NUCLEOTIDE SEQUENCE</scope>
    <source>
        <strain evidence="4">Z-7014</strain>
    </source>
</reference>
<sequence length="88" mass="10084">MPTIRPVSDLRNSFTEISDVCHKEGEPVFLTKNGRGDMVVMSIAQYEKQQALLELYKKLGEAEIESQNNAETISHDELMQQMKEKLNE</sequence>
<dbReference type="NCBIfam" id="TIGR01552">
    <property type="entry name" value="phd_fam"/>
    <property type="match status" value="1"/>
</dbReference>
<evidence type="ECO:0000256" key="1">
    <source>
        <dbReference type="ARBA" id="ARBA00009981"/>
    </source>
</evidence>
<feature type="compositionally biased region" description="Basic and acidic residues" evidence="3">
    <location>
        <begin position="73"/>
        <end position="88"/>
    </location>
</feature>
<gene>
    <name evidence="4" type="ORF">I0Q91_00445</name>
</gene>
<dbReference type="Proteomes" id="UP000621436">
    <property type="component" value="Unassembled WGS sequence"/>
</dbReference>
<feature type="region of interest" description="Disordered" evidence="3">
    <location>
        <begin position="68"/>
        <end position="88"/>
    </location>
</feature>
<evidence type="ECO:0000256" key="3">
    <source>
        <dbReference type="SAM" id="MobiDB-lite"/>
    </source>
</evidence>
<dbReference type="Pfam" id="PF02604">
    <property type="entry name" value="PhdYeFM_antitox"/>
    <property type="match status" value="1"/>
</dbReference>
<comment type="caution">
    <text evidence="4">The sequence shown here is derived from an EMBL/GenBank/DDBJ whole genome shotgun (WGS) entry which is preliminary data.</text>
</comment>